<keyword evidence="2" id="KW-1185">Reference proteome</keyword>
<dbReference type="Proteomes" id="UP001608902">
    <property type="component" value="Unassembled WGS sequence"/>
</dbReference>
<proteinExistence type="predicted"/>
<gene>
    <name evidence="1" type="ORF">AB6A40_010943</name>
</gene>
<organism evidence="1 2">
    <name type="scientific">Gnathostoma spinigerum</name>
    <dbReference type="NCBI Taxonomy" id="75299"/>
    <lineage>
        <taxon>Eukaryota</taxon>
        <taxon>Metazoa</taxon>
        <taxon>Ecdysozoa</taxon>
        <taxon>Nematoda</taxon>
        <taxon>Chromadorea</taxon>
        <taxon>Rhabditida</taxon>
        <taxon>Spirurina</taxon>
        <taxon>Gnathostomatomorpha</taxon>
        <taxon>Gnathostomatoidea</taxon>
        <taxon>Gnathostomatidae</taxon>
        <taxon>Gnathostoma</taxon>
    </lineage>
</organism>
<evidence type="ECO:0000313" key="2">
    <source>
        <dbReference type="Proteomes" id="UP001608902"/>
    </source>
</evidence>
<accession>A0ABD6F0U6</accession>
<evidence type="ECO:0000313" key="1">
    <source>
        <dbReference type="EMBL" id="MFH4984234.1"/>
    </source>
</evidence>
<protein>
    <submittedName>
        <fullName evidence="1">Uncharacterized protein</fullName>
    </submittedName>
</protein>
<sequence length="133" mass="15001">MCKTDATRARRNSHEYTSERTKLHNFQKTTESVADQQHFSSVHGYPSYIPQVFPCTPNLIGLEALRRNLCFSILESSHDPSLISTTLFGQSILRSMQTTPAEVFCAPVQISEPLSSFYSLLSNVRDMNLTQIS</sequence>
<name>A0ABD6F0U6_9BILA</name>
<reference evidence="1 2" key="1">
    <citation type="submission" date="2024-08" db="EMBL/GenBank/DDBJ databases">
        <title>Gnathostoma spinigerum genome.</title>
        <authorList>
            <person name="Gonzalez-Bertolin B."/>
            <person name="Monzon S."/>
            <person name="Zaballos A."/>
            <person name="Jimenez P."/>
            <person name="Dekumyoy P."/>
            <person name="Varona S."/>
            <person name="Cuesta I."/>
            <person name="Sumanam S."/>
            <person name="Adisakwattana P."/>
            <person name="Gasser R.B."/>
            <person name="Hernandez-Gonzalez A."/>
            <person name="Young N.D."/>
            <person name="Perteguer M.J."/>
        </authorList>
    </citation>
    <scope>NUCLEOTIDE SEQUENCE [LARGE SCALE GENOMIC DNA]</scope>
    <source>
        <strain evidence="1">AL3</strain>
        <tissue evidence="1">Liver</tissue>
    </source>
</reference>
<dbReference type="AlphaFoldDB" id="A0ABD6F0U6"/>
<dbReference type="EMBL" id="JBGFUD010016019">
    <property type="protein sequence ID" value="MFH4984234.1"/>
    <property type="molecule type" value="Genomic_DNA"/>
</dbReference>
<comment type="caution">
    <text evidence="1">The sequence shown here is derived from an EMBL/GenBank/DDBJ whole genome shotgun (WGS) entry which is preliminary data.</text>
</comment>